<dbReference type="InterPro" id="IPR014922">
    <property type="entry name" value="YdhG-like"/>
</dbReference>
<dbReference type="AlphaFoldDB" id="R3WXX6"/>
<dbReference type="RefSeq" id="WP_010767403.1">
    <property type="nucleotide sequence ID" value="NZ_ASWE01000002.1"/>
</dbReference>
<dbReference type="HOGENOM" id="CLU_130827_0_0_9"/>
<dbReference type="Proteomes" id="UP000013785">
    <property type="component" value="Unassembled WGS sequence"/>
</dbReference>
<proteinExistence type="predicted"/>
<feature type="domain" description="YdhG-like" evidence="1">
    <location>
        <begin position="22"/>
        <end position="126"/>
    </location>
</feature>
<protein>
    <recommendedName>
        <fullName evidence="1">YdhG-like domain-containing protein</fullName>
    </recommendedName>
</protein>
<dbReference type="STRING" id="154621.RV11_GL001769"/>
<accession>R3WXX6</accession>
<evidence type="ECO:0000313" key="3">
    <source>
        <dbReference type="Proteomes" id="UP000013785"/>
    </source>
</evidence>
<dbReference type="Pfam" id="PF08818">
    <property type="entry name" value="DUF1801"/>
    <property type="match status" value="1"/>
</dbReference>
<evidence type="ECO:0000259" key="1">
    <source>
        <dbReference type="Pfam" id="PF08818"/>
    </source>
</evidence>
<reference evidence="2 3" key="1">
    <citation type="submission" date="2013-02" db="EMBL/GenBank/DDBJ databases">
        <title>The Genome Sequence of Enterococcus phoeniculicola BAA-412.</title>
        <authorList>
            <consortium name="The Broad Institute Genome Sequencing Platform"/>
            <consortium name="The Broad Institute Genome Sequencing Center for Infectious Disease"/>
            <person name="Earl A.M."/>
            <person name="Gilmore M.S."/>
            <person name="Lebreton F."/>
            <person name="Walker B."/>
            <person name="Young S.K."/>
            <person name="Zeng Q."/>
            <person name="Gargeya S."/>
            <person name="Fitzgerald M."/>
            <person name="Haas B."/>
            <person name="Abouelleil A."/>
            <person name="Alvarado L."/>
            <person name="Arachchi H.M."/>
            <person name="Berlin A.M."/>
            <person name="Chapman S.B."/>
            <person name="Dewar J."/>
            <person name="Goldberg J."/>
            <person name="Griggs A."/>
            <person name="Gujja S."/>
            <person name="Hansen M."/>
            <person name="Howarth C."/>
            <person name="Imamovic A."/>
            <person name="Larimer J."/>
            <person name="McCowan C."/>
            <person name="Murphy C."/>
            <person name="Neiman D."/>
            <person name="Pearson M."/>
            <person name="Priest M."/>
            <person name="Roberts A."/>
            <person name="Saif S."/>
            <person name="Shea T."/>
            <person name="Sisk P."/>
            <person name="Sykes S."/>
            <person name="Wortman J."/>
            <person name="Nusbaum C."/>
            <person name="Birren B."/>
        </authorList>
    </citation>
    <scope>NUCLEOTIDE SEQUENCE [LARGE SCALE GENOMIC DNA]</scope>
    <source>
        <strain evidence="2 3">ATCC BAA-412</strain>
    </source>
</reference>
<dbReference type="PATRIC" id="fig|1158610.3.peg.706"/>
<dbReference type="eggNOG" id="COG5646">
    <property type="taxonomic scope" value="Bacteria"/>
</dbReference>
<comment type="caution">
    <text evidence="2">The sequence shown here is derived from an EMBL/GenBank/DDBJ whole genome shotgun (WGS) entry which is preliminary data.</text>
</comment>
<evidence type="ECO:0000313" key="2">
    <source>
        <dbReference type="EMBL" id="EOL46610.1"/>
    </source>
</evidence>
<sequence>MTNFENPDIEKLFLNYEDPYRTSLLAIRELIFKTARQVTGVGKLTESLKWGQPTYSTLETKSGTPIRIDRFEEKYVAIFFNCQTVLIEQFRELFPERLMFSKNRAIVLDPLQELPVRELEFCLSAALIYHKNKGFFKNK</sequence>
<gene>
    <name evidence="2" type="ORF">UC3_00730</name>
</gene>
<name>R3WXX6_9ENTE</name>
<dbReference type="OrthoDB" id="328972at2"/>
<dbReference type="EMBL" id="AJAT01000010">
    <property type="protein sequence ID" value="EOL46610.1"/>
    <property type="molecule type" value="Genomic_DNA"/>
</dbReference>
<organism evidence="2 3">
    <name type="scientific">Enterococcus phoeniculicola ATCC BAA-412</name>
    <dbReference type="NCBI Taxonomy" id="1158610"/>
    <lineage>
        <taxon>Bacteria</taxon>
        <taxon>Bacillati</taxon>
        <taxon>Bacillota</taxon>
        <taxon>Bacilli</taxon>
        <taxon>Lactobacillales</taxon>
        <taxon>Enterococcaceae</taxon>
        <taxon>Enterococcus</taxon>
    </lineage>
</organism>
<keyword evidence="3" id="KW-1185">Reference proteome</keyword>
<dbReference type="SUPFAM" id="SSF159888">
    <property type="entry name" value="YdhG-like"/>
    <property type="match status" value="1"/>
</dbReference>